<sequence>MSRQYQHGAAVPGQQNFMIPAQQQGNVSMIPAQQQGSVNMIPAQQQGSVNMIPAQQQGSVNMIPAQQQGYLNMIPAQQQGSVNMIPAQQQGNVNMIPAQRGGVNMIPAQQQGSVNMVPVQQRGGMVSAQAAPANMVPTHGTIRMTPAQQQGAPNMVPAQQSGAPNMVPAQVSYNNGMVPAQGRVNMVPAQGNTNGGITHQQQQQYPGRPGPNLVAPGTSSFQKPGGPSAPGPMQASPAAHLQNVINMANALLNSQQAAANAASFKNLTAAGAMGLGQLGRPGGPGFPMPGVGGLPRPNMMMMPPKRRYPPDDERRIMPRRGLDYALKAAGLESKFKLDMSTEAVLEELYEEVIGNAISFGCSNAKRRKSTTLVPRDMAVYLERTWNLYVPGFGADQLRPYRRTVASKLHEARQRAARQLAVGAEASEDAPETGKK</sequence>
<gene>
    <name evidence="8" type="ORF">CEUSTIGMA_g10445.t1</name>
</gene>
<dbReference type="GO" id="GO:0051123">
    <property type="term" value="P:RNA polymerase II preinitiation complex assembly"/>
    <property type="evidence" value="ECO:0007669"/>
    <property type="project" value="TreeGrafter"/>
</dbReference>
<accession>A0A250XIW5</accession>
<evidence type="ECO:0000256" key="3">
    <source>
        <dbReference type="ARBA" id="ARBA00023015"/>
    </source>
</evidence>
<keyword evidence="5" id="KW-0539">Nucleus</keyword>
<feature type="domain" description="Transcription initiation factor TFIID subunit 12" evidence="7">
    <location>
        <begin position="333"/>
        <end position="387"/>
    </location>
</feature>
<evidence type="ECO:0000256" key="4">
    <source>
        <dbReference type="ARBA" id="ARBA00023163"/>
    </source>
</evidence>
<dbReference type="GO" id="GO:0003677">
    <property type="term" value="F:DNA binding"/>
    <property type="evidence" value="ECO:0007669"/>
    <property type="project" value="TreeGrafter"/>
</dbReference>
<dbReference type="InterPro" id="IPR003228">
    <property type="entry name" value="TFIID_TAF12_dom"/>
</dbReference>
<feature type="region of interest" description="Disordered" evidence="6">
    <location>
        <begin position="192"/>
        <end position="236"/>
    </location>
</feature>
<evidence type="ECO:0000259" key="7">
    <source>
        <dbReference type="Pfam" id="PF03847"/>
    </source>
</evidence>
<evidence type="ECO:0000313" key="9">
    <source>
        <dbReference type="Proteomes" id="UP000232323"/>
    </source>
</evidence>
<dbReference type="OrthoDB" id="2193432at2759"/>
<reference evidence="8 9" key="1">
    <citation type="submission" date="2017-08" db="EMBL/GenBank/DDBJ databases">
        <title>Acidophilic green algal genome provides insights into adaptation to an acidic environment.</title>
        <authorList>
            <person name="Hirooka S."/>
            <person name="Hirose Y."/>
            <person name="Kanesaki Y."/>
            <person name="Higuchi S."/>
            <person name="Fujiwara T."/>
            <person name="Onuma R."/>
            <person name="Era A."/>
            <person name="Ohbayashi R."/>
            <person name="Uzuka A."/>
            <person name="Nozaki H."/>
            <person name="Yoshikawa H."/>
            <person name="Miyagishima S.Y."/>
        </authorList>
    </citation>
    <scope>NUCLEOTIDE SEQUENCE [LARGE SCALE GENOMIC DNA]</scope>
    <source>
        <strain evidence="8 9">NIES-2499</strain>
    </source>
</reference>
<name>A0A250XIW5_9CHLO</name>
<proteinExistence type="inferred from homology"/>
<dbReference type="AlphaFoldDB" id="A0A250XIW5"/>
<organism evidence="8 9">
    <name type="scientific">Chlamydomonas eustigma</name>
    <dbReference type="NCBI Taxonomy" id="1157962"/>
    <lineage>
        <taxon>Eukaryota</taxon>
        <taxon>Viridiplantae</taxon>
        <taxon>Chlorophyta</taxon>
        <taxon>core chlorophytes</taxon>
        <taxon>Chlorophyceae</taxon>
        <taxon>CS clade</taxon>
        <taxon>Chlamydomonadales</taxon>
        <taxon>Chlamydomonadaceae</taxon>
        <taxon>Chlamydomonas</taxon>
    </lineage>
</organism>
<keyword evidence="3" id="KW-0805">Transcription regulation</keyword>
<comment type="similarity">
    <text evidence="2">Belongs to the TAF12 family.</text>
</comment>
<evidence type="ECO:0000256" key="5">
    <source>
        <dbReference type="ARBA" id="ARBA00023242"/>
    </source>
</evidence>
<dbReference type="PANTHER" id="PTHR12264">
    <property type="entry name" value="TRANSCRIPTION INITIATION FACTOR TFIID SUBUNIT 12"/>
    <property type="match status" value="1"/>
</dbReference>
<dbReference type="InterPro" id="IPR009072">
    <property type="entry name" value="Histone-fold"/>
</dbReference>
<dbReference type="SUPFAM" id="SSF47113">
    <property type="entry name" value="Histone-fold"/>
    <property type="match status" value="1"/>
</dbReference>
<feature type="region of interest" description="Disordered" evidence="6">
    <location>
        <begin position="294"/>
        <end position="313"/>
    </location>
</feature>
<comment type="caution">
    <text evidence="8">The sequence shown here is derived from an EMBL/GenBank/DDBJ whole genome shotgun (WGS) entry which is preliminary data.</text>
</comment>
<evidence type="ECO:0000313" key="8">
    <source>
        <dbReference type="EMBL" id="GAX83018.1"/>
    </source>
</evidence>
<dbReference type="Pfam" id="PF03847">
    <property type="entry name" value="TFIID_20kDa"/>
    <property type="match status" value="1"/>
</dbReference>
<protein>
    <recommendedName>
        <fullName evidence="7">Transcription initiation factor TFIID subunit 12 domain-containing protein</fullName>
    </recommendedName>
</protein>
<dbReference type="GO" id="GO:0046982">
    <property type="term" value="F:protein heterodimerization activity"/>
    <property type="evidence" value="ECO:0007669"/>
    <property type="project" value="InterPro"/>
</dbReference>
<evidence type="ECO:0000256" key="1">
    <source>
        <dbReference type="ARBA" id="ARBA00004123"/>
    </source>
</evidence>
<dbReference type="Gene3D" id="1.10.20.10">
    <property type="entry name" value="Histone, subunit A"/>
    <property type="match status" value="1"/>
</dbReference>
<dbReference type="InterPro" id="IPR037794">
    <property type="entry name" value="TAF12"/>
</dbReference>
<dbReference type="PANTHER" id="PTHR12264:SF21">
    <property type="entry name" value="TRANSCRIPTION INITIATION FACTOR TFIID SUBUNIT 12"/>
    <property type="match status" value="1"/>
</dbReference>
<dbReference type="EMBL" id="BEGY01000090">
    <property type="protein sequence ID" value="GAX83018.1"/>
    <property type="molecule type" value="Genomic_DNA"/>
</dbReference>
<feature type="compositionally biased region" description="Low complexity" evidence="6">
    <location>
        <begin position="294"/>
        <end position="303"/>
    </location>
</feature>
<dbReference type="GO" id="GO:0005669">
    <property type="term" value="C:transcription factor TFIID complex"/>
    <property type="evidence" value="ECO:0007669"/>
    <property type="project" value="InterPro"/>
</dbReference>
<comment type="subcellular location">
    <subcellularLocation>
        <location evidence="1">Nucleus</location>
    </subcellularLocation>
</comment>
<keyword evidence="9" id="KW-1185">Reference proteome</keyword>
<keyword evidence="4" id="KW-0804">Transcription</keyword>
<dbReference type="GO" id="GO:0000124">
    <property type="term" value="C:SAGA complex"/>
    <property type="evidence" value="ECO:0007669"/>
    <property type="project" value="InterPro"/>
</dbReference>
<evidence type="ECO:0000256" key="6">
    <source>
        <dbReference type="SAM" id="MobiDB-lite"/>
    </source>
</evidence>
<evidence type="ECO:0000256" key="2">
    <source>
        <dbReference type="ARBA" id="ARBA00007530"/>
    </source>
</evidence>
<dbReference type="Proteomes" id="UP000232323">
    <property type="component" value="Unassembled WGS sequence"/>
</dbReference>
<dbReference type="GO" id="GO:0017025">
    <property type="term" value="F:TBP-class protein binding"/>
    <property type="evidence" value="ECO:0007669"/>
    <property type="project" value="TreeGrafter"/>
</dbReference>
<dbReference type="STRING" id="1157962.A0A250XIW5"/>